<dbReference type="PROSITE" id="PS50283">
    <property type="entry name" value="NA_SOLUT_SYMP_3"/>
    <property type="match status" value="1"/>
</dbReference>
<comment type="subcellular location">
    <subcellularLocation>
        <location evidence="1 14">Cell membrane</location>
        <topology evidence="1 14">Multi-pass membrane protein</topology>
    </subcellularLocation>
</comment>
<dbReference type="RefSeq" id="WP_115585432.1">
    <property type="nucleotide sequence ID" value="NZ_CP025544.1"/>
</dbReference>
<feature type="transmembrane region" description="Helical" evidence="14">
    <location>
        <begin position="159"/>
        <end position="182"/>
    </location>
</feature>
<reference evidence="15 16" key="1">
    <citation type="submission" date="2017-12" db="EMBL/GenBank/DDBJ databases">
        <title>Chromulinavorax destructans is a abundant pathogen of dominant heterotrophic picoflagllates.</title>
        <authorList>
            <person name="Deeg C.M."/>
            <person name="Zimmer M."/>
            <person name="Suttle C.A."/>
        </authorList>
    </citation>
    <scope>NUCLEOTIDE SEQUENCE [LARGE SCALE GENOMIC DNA]</scope>
    <source>
        <strain evidence="15 16">SeV1</strain>
    </source>
</reference>
<evidence type="ECO:0000313" key="15">
    <source>
        <dbReference type="EMBL" id="AXK60417.1"/>
    </source>
</evidence>
<dbReference type="Gene3D" id="1.20.1730.10">
    <property type="entry name" value="Sodium/glucose cotransporter"/>
    <property type="match status" value="1"/>
</dbReference>
<evidence type="ECO:0000256" key="4">
    <source>
        <dbReference type="ARBA" id="ARBA00022475"/>
    </source>
</evidence>
<keyword evidence="6 14" id="KW-0769">Symport</keyword>
<evidence type="ECO:0000313" key="16">
    <source>
        <dbReference type="Proteomes" id="UP000254834"/>
    </source>
</evidence>
<keyword evidence="5 14" id="KW-0812">Transmembrane</keyword>
<evidence type="ECO:0000256" key="3">
    <source>
        <dbReference type="ARBA" id="ARBA00022448"/>
    </source>
</evidence>
<dbReference type="InterPro" id="IPR011851">
    <property type="entry name" value="Na/Pro_symporter"/>
</dbReference>
<keyword evidence="16" id="KW-1185">Reference proteome</keyword>
<keyword evidence="10 14" id="KW-0472">Membrane</keyword>
<dbReference type="InterPro" id="IPR001734">
    <property type="entry name" value="Na/solute_symporter"/>
</dbReference>
<dbReference type="PANTHER" id="PTHR48086">
    <property type="entry name" value="SODIUM/PROLINE SYMPORTER-RELATED"/>
    <property type="match status" value="1"/>
</dbReference>
<comment type="catalytic activity">
    <reaction evidence="12">
        <text>L-proline(in) + Na(+)(in) = L-proline(out) + Na(+)(out)</text>
        <dbReference type="Rhea" id="RHEA:28967"/>
        <dbReference type="ChEBI" id="CHEBI:29101"/>
        <dbReference type="ChEBI" id="CHEBI:60039"/>
    </reaction>
</comment>
<evidence type="ECO:0000256" key="13">
    <source>
        <dbReference type="RuleBase" id="RU362091"/>
    </source>
</evidence>
<sequence length="469" mass="51582">MFSSMIEAFIVYFSLLLGVGLYFYHKNKSQEDFALGGRKLNYWVTAISAQASDMSDWLFMGFPGAIYAHGLIDIWTAVGLVFFMFLTWHYIAPKFRTATEHTNSQTLPSFLQTKFHGTNNAIRIIGGLLGLYFFIFYIAANLVGLGKIFETAFNINYHYGILIGLVITLTYTLLGGLMAIAWSNLFQGLFLLVVILIVPFYAMHQCGGLHAIIDNLLHNQSPSFLSILSTDTNLLISIFFSATAWGLGYFGQPHILMNFMSIDDVSKMKKAKYVGLSWQILVLTAAALVGLVGKVFVQPALANPELVFVVMVQTMFTPFFAGLILCAILAATISTITSLSIVSASIIGHDLYYPCIQRKVSAHEKLLFTRAAIFIIPVISLLAVFYNTSSVFKLVHYAWSGLGCTFGPLVILSLYSKFVTPQGALAGLIAGGLTGIFWPVTSSIPTLVIGFSINFIATYIVSKLTKDHA</sequence>
<dbReference type="InterPro" id="IPR038377">
    <property type="entry name" value="Na/Glc_symporter_sf"/>
</dbReference>
<evidence type="ECO:0000256" key="10">
    <source>
        <dbReference type="ARBA" id="ARBA00023136"/>
    </source>
</evidence>
<evidence type="ECO:0000256" key="5">
    <source>
        <dbReference type="ARBA" id="ARBA00022692"/>
    </source>
</evidence>
<dbReference type="InterPro" id="IPR050277">
    <property type="entry name" value="Sodium:Solute_Symporter"/>
</dbReference>
<keyword evidence="11 14" id="KW-0739">Sodium transport</keyword>
<dbReference type="EMBL" id="CP025544">
    <property type="protein sequence ID" value="AXK60417.1"/>
    <property type="molecule type" value="Genomic_DNA"/>
</dbReference>
<dbReference type="PANTHER" id="PTHR48086:SF3">
    <property type="entry name" value="SODIUM_PROLINE SYMPORTER"/>
    <property type="match status" value="1"/>
</dbReference>
<keyword evidence="8 14" id="KW-0915">Sodium</keyword>
<dbReference type="GO" id="GO:0015824">
    <property type="term" value="P:proline transport"/>
    <property type="evidence" value="ECO:0007669"/>
    <property type="project" value="UniProtKB-UniRule"/>
</dbReference>
<protein>
    <recommendedName>
        <fullName evidence="14">Sodium/proline symporter</fullName>
    </recommendedName>
    <alternativeName>
        <fullName evidence="14">Proline permease</fullName>
    </alternativeName>
</protein>
<dbReference type="CDD" id="cd11475">
    <property type="entry name" value="SLC5sbd_PutP"/>
    <property type="match status" value="1"/>
</dbReference>
<feature type="transmembrane region" description="Helical" evidence="14">
    <location>
        <begin position="367"/>
        <end position="388"/>
    </location>
</feature>
<keyword evidence="14" id="KW-0029">Amino-acid transport</keyword>
<evidence type="ECO:0000256" key="12">
    <source>
        <dbReference type="ARBA" id="ARBA00033708"/>
    </source>
</evidence>
<keyword evidence="9 14" id="KW-0406">Ion transport</keyword>
<feature type="transmembrane region" description="Helical" evidence="14">
    <location>
        <begin position="6"/>
        <end position="24"/>
    </location>
</feature>
<feature type="transmembrane region" description="Helical" evidence="14">
    <location>
        <begin position="121"/>
        <end position="139"/>
    </location>
</feature>
<evidence type="ECO:0000256" key="9">
    <source>
        <dbReference type="ARBA" id="ARBA00023065"/>
    </source>
</evidence>
<gene>
    <name evidence="15" type="ORF">C0J27_01485</name>
</gene>
<feature type="transmembrane region" description="Helical" evidence="14">
    <location>
        <begin position="66"/>
        <end position="86"/>
    </location>
</feature>
<evidence type="ECO:0000256" key="6">
    <source>
        <dbReference type="ARBA" id="ARBA00022847"/>
    </source>
</evidence>
<feature type="transmembrane region" description="Helical" evidence="14">
    <location>
        <begin position="394"/>
        <end position="415"/>
    </location>
</feature>
<feature type="transmembrane region" description="Helical" evidence="14">
    <location>
        <begin position="444"/>
        <end position="462"/>
    </location>
</feature>
<evidence type="ECO:0000256" key="2">
    <source>
        <dbReference type="ARBA" id="ARBA00006434"/>
    </source>
</evidence>
<dbReference type="GO" id="GO:0005298">
    <property type="term" value="F:proline:sodium symporter activity"/>
    <property type="evidence" value="ECO:0007669"/>
    <property type="project" value="UniProtKB-UniRule"/>
</dbReference>
<keyword evidence="3 14" id="KW-0813">Transport</keyword>
<dbReference type="GO" id="GO:0031402">
    <property type="term" value="F:sodium ion binding"/>
    <property type="evidence" value="ECO:0007669"/>
    <property type="project" value="UniProtKB-UniRule"/>
</dbReference>
<dbReference type="Proteomes" id="UP000254834">
    <property type="component" value="Chromosome"/>
</dbReference>
<evidence type="ECO:0000256" key="14">
    <source>
        <dbReference type="RuleBase" id="RU366012"/>
    </source>
</evidence>
<evidence type="ECO:0000256" key="1">
    <source>
        <dbReference type="ARBA" id="ARBA00004651"/>
    </source>
</evidence>
<dbReference type="GO" id="GO:0005886">
    <property type="term" value="C:plasma membrane"/>
    <property type="evidence" value="ECO:0007669"/>
    <property type="project" value="UniProtKB-SubCell"/>
</dbReference>
<keyword evidence="7 14" id="KW-1133">Transmembrane helix</keyword>
<evidence type="ECO:0000256" key="8">
    <source>
        <dbReference type="ARBA" id="ARBA00023053"/>
    </source>
</evidence>
<evidence type="ECO:0000256" key="7">
    <source>
        <dbReference type="ARBA" id="ARBA00022989"/>
    </source>
</evidence>
<accession>A0A345ZAV0</accession>
<dbReference type="KEGG" id="cdes:C0J27_01485"/>
<dbReference type="AlphaFoldDB" id="A0A345ZAV0"/>
<dbReference type="OrthoDB" id="9810181at2"/>
<feature type="transmembrane region" description="Helical" evidence="14">
    <location>
        <begin position="189"/>
        <end position="213"/>
    </location>
</feature>
<comment type="function">
    <text evidence="14">Catalyzes the sodium-dependent uptake of extracellular L-proline.</text>
</comment>
<feature type="transmembrane region" description="Helical" evidence="14">
    <location>
        <begin position="273"/>
        <end position="296"/>
    </location>
</feature>
<proteinExistence type="inferred from homology"/>
<feature type="transmembrane region" description="Helical" evidence="14">
    <location>
        <begin position="316"/>
        <end position="347"/>
    </location>
</feature>
<keyword evidence="4 14" id="KW-1003">Cell membrane</keyword>
<organism evidence="15 16">
    <name type="scientific">Candidatus Chromulinivorax destructor</name>
    <dbReference type="NCBI Taxonomy" id="2066483"/>
    <lineage>
        <taxon>Bacteria</taxon>
        <taxon>Candidatus Babelota</taxon>
        <taxon>Candidatus Babeliae</taxon>
        <taxon>Candidatus Babeliales</taxon>
        <taxon>Candidatus Chromulinivoraceae</taxon>
        <taxon>Candidatus Chromulinivorax</taxon>
    </lineage>
</organism>
<feature type="transmembrane region" description="Helical" evidence="14">
    <location>
        <begin position="422"/>
        <end position="438"/>
    </location>
</feature>
<evidence type="ECO:0000256" key="11">
    <source>
        <dbReference type="ARBA" id="ARBA00023201"/>
    </source>
</evidence>
<dbReference type="NCBIfam" id="TIGR00813">
    <property type="entry name" value="sss"/>
    <property type="match status" value="1"/>
</dbReference>
<dbReference type="Pfam" id="PF00474">
    <property type="entry name" value="SSF"/>
    <property type="match status" value="1"/>
</dbReference>
<name>A0A345ZAV0_9BACT</name>
<comment type="similarity">
    <text evidence="2 13">Belongs to the sodium:solute symporter (SSF) (TC 2.A.21) family.</text>
</comment>
<feature type="transmembrane region" description="Helical" evidence="14">
    <location>
        <begin position="233"/>
        <end position="252"/>
    </location>
</feature>